<dbReference type="EMBL" id="BK015250">
    <property type="protein sequence ID" value="DAD97948.1"/>
    <property type="molecule type" value="Genomic_DNA"/>
</dbReference>
<accession>A0A8S5NUB1</accession>
<protein>
    <submittedName>
        <fullName evidence="1">Uncharacterized protein</fullName>
    </submittedName>
</protein>
<name>A0A8S5NUB1_9CAUD</name>
<proteinExistence type="predicted"/>
<sequence length="29" mass="3198">MKSCSSLHLLKGKEYSISLQSAIVEVRCS</sequence>
<evidence type="ECO:0000313" key="1">
    <source>
        <dbReference type="EMBL" id="DAD97948.1"/>
    </source>
</evidence>
<organism evidence="1">
    <name type="scientific">Siphoviridae sp. ctybZ1</name>
    <dbReference type="NCBI Taxonomy" id="2825746"/>
    <lineage>
        <taxon>Viruses</taxon>
        <taxon>Duplodnaviria</taxon>
        <taxon>Heunggongvirae</taxon>
        <taxon>Uroviricota</taxon>
        <taxon>Caudoviricetes</taxon>
    </lineage>
</organism>
<reference evidence="1" key="1">
    <citation type="journal article" date="2021" name="Proc. Natl. Acad. Sci. U.S.A.">
        <title>A Catalog of Tens of Thousands of Viruses from Human Metagenomes Reveals Hidden Associations with Chronic Diseases.</title>
        <authorList>
            <person name="Tisza M.J."/>
            <person name="Buck C.B."/>
        </authorList>
    </citation>
    <scope>NUCLEOTIDE SEQUENCE</scope>
    <source>
        <strain evidence="1">CtybZ1</strain>
    </source>
</reference>